<comment type="caution">
    <text evidence="1">The sequence shown here is derived from an EMBL/GenBank/DDBJ whole genome shotgun (WGS) entry which is preliminary data.</text>
</comment>
<organism evidence="1 2">
    <name type="scientific">candidate division TA06 bacterium</name>
    <dbReference type="NCBI Taxonomy" id="2250710"/>
    <lineage>
        <taxon>Bacteria</taxon>
        <taxon>Bacteria division TA06</taxon>
    </lineage>
</organism>
<evidence type="ECO:0000313" key="2">
    <source>
        <dbReference type="Proteomes" id="UP000736328"/>
    </source>
</evidence>
<gene>
    <name evidence="1" type="ORF">HY768_02735</name>
</gene>
<reference evidence="1" key="1">
    <citation type="submission" date="2020-07" db="EMBL/GenBank/DDBJ databases">
        <title>Huge and variable diversity of episymbiotic CPR bacteria and DPANN archaea in groundwater ecosystems.</title>
        <authorList>
            <person name="He C.Y."/>
            <person name="Keren R."/>
            <person name="Whittaker M."/>
            <person name="Farag I.F."/>
            <person name="Doudna J."/>
            <person name="Cate J.H.D."/>
            <person name="Banfield J.F."/>
        </authorList>
    </citation>
    <scope>NUCLEOTIDE SEQUENCE</scope>
    <source>
        <strain evidence="1">NC_groundwater_1520_Pr4_B-0.1um_53_5</strain>
    </source>
</reference>
<accession>A0A933I949</accession>
<protein>
    <submittedName>
        <fullName evidence="1">Uncharacterized protein</fullName>
    </submittedName>
</protein>
<dbReference type="EMBL" id="JACQXR010000034">
    <property type="protein sequence ID" value="MBI4726135.1"/>
    <property type="molecule type" value="Genomic_DNA"/>
</dbReference>
<dbReference type="AlphaFoldDB" id="A0A933I949"/>
<proteinExistence type="predicted"/>
<evidence type="ECO:0000313" key="1">
    <source>
        <dbReference type="EMBL" id="MBI4726135.1"/>
    </source>
</evidence>
<dbReference type="Proteomes" id="UP000736328">
    <property type="component" value="Unassembled WGS sequence"/>
</dbReference>
<name>A0A933I949_UNCT6</name>
<sequence>MYFSEETLKKAWGRAGGKCEGSVLAGGRKEICGKPLFWEKKNTTVEIKYPDGWIALPRLVISGKAPDVPANCEILCQECHRQCQ</sequence>